<gene>
    <name evidence="2" type="ORF">E3N88_35841</name>
</gene>
<dbReference type="AlphaFoldDB" id="A0A5N6M2J7"/>
<feature type="region of interest" description="Disordered" evidence="1">
    <location>
        <begin position="29"/>
        <end position="76"/>
    </location>
</feature>
<organism evidence="2 3">
    <name type="scientific">Mikania micrantha</name>
    <name type="common">bitter vine</name>
    <dbReference type="NCBI Taxonomy" id="192012"/>
    <lineage>
        <taxon>Eukaryota</taxon>
        <taxon>Viridiplantae</taxon>
        <taxon>Streptophyta</taxon>
        <taxon>Embryophyta</taxon>
        <taxon>Tracheophyta</taxon>
        <taxon>Spermatophyta</taxon>
        <taxon>Magnoliopsida</taxon>
        <taxon>eudicotyledons</taxon>
        <taxon>Gunneridae</taxon>
        <taxon>Pentapetalae</taxon>
        <taxon>asterids</taxon>
        <taxon>campanulids</taxon>
        <taxon>Asterales</taxon>
        <taxon>Asteraceae</taxon>
        <taxon>Asteroideae</taxon>
        <taxon>Heliantheae alliance</taxon>
        <taxon>Eupatorieae</taxon>
        <taxon>Mikania</taxon>
    </lineage>
</organism>
<dbReference type="Proteomes" id="UP000326396">
    <property type="component" value="Linkage Group LG7"/>
</dbReference>
<reference evidence="2 3" key="1">
    <citation type="submission" date="2019-05" db="EMBL/GenBank/DDBJ databases">
        <title>Mikania micrantha, genome provides insights into the molecular mechanism of rapid growth.</title>
        <authorList>
            <person name="Liu B."/>
        </authorList>
    </citation>
    <scope>NUCLEOTIDE SEQUENCE [LARGE SCALE GENOMIC DNA]</scope>
    <source>
        <strain evidence="2">NLD-2019</strain>
        <tissue evidence="2">Leaf</tissue>
    </source>
</reference>
<proteinExistence type="predicted"/>
<dbReference type="EMBL" id="SZYD01000017">
    <property type="protein sequence ID" value="KAD3067961.1"/>
    <property type="molecule type" value="Genomic_DNA"/>
</dbReference>
<feature type="compositionally biased region" description="Acidic residues" evidence="1">
    <location>
        <begin position="35"/>
        <end position="63"/>
    </location>
</feature>
<name>A0A5N6M2J7_9ASTR</name>
<sequence length="76" mass="8475">MVTNEENQAMIQASDAMLNAWVEKFLVEPQPEPEPQFEAEDLEEGYFDEDPNEDPEDEDDDGPADSGDSHSTIASD</sequence>
<evidence type="ECO:0000256" key="1">
    <source>
        <dbReference type="SAM" id="MobiDB-lite"/>
    </source>
</evidence>
<comment type="caution">
    <text evidence="2">The sequence shown here is derived from an EMBL/GenBank/DDBJ whole genome shotgun (WGS) entry which is preliminary data.</text>
</comment>
<accession>A0A5N6M2J7</accession>
<keyword evidence="3" id="KW-1185">Reference proteome</keyword>
<protein>
    <submittedName>
        <fullName evidence="2">Uncharacterized protein</fullName>
    </submittedName>
</protein>
<evidence type="ECO:0000313" key="2">
    <source>
        <dbReference type="EMBL" id="KAD3067961.1"/>
    </source>
</evidence>
<evidence type="ECO:0000313" key="3">
    <source>
        <dbReference type="Proteomes" id="UP000326396"/>
    </source>
</evidence>